<name>A0A1Z4JTE5_LEPBY</name>
<keyword evidence="4" id="KW-0233">DNA recombination</keyword>
<dbReference type="AlphaFoldDB" id="A0A1Z4JTE5"/>
<comment type="similarity">
    <text evidence="2">Belongs to the transposase 27 family.</text>
</comment>
<evidence type="ECO:0000256" key="4">
    <source>
        <dbReference type="ARBA" id="ARBA00023172"/>
    </source>
</evidence>
<evidence type="ECO:0000256" key="1">
    <source>
        <dbReference type="ARBA" id="ARBA00004091"/>
    </source>
</evidence>
<organism evidence="5 6">
    <name type="scientific">Leptolyngbya boryana NIES-2135</name>
    <dbReference type="NCBI Taxonomy" id="1973484"/>
    <lineage>
        <taxon>Bacteria</taxon>
        <taxon>Bacillati</taxon>
        <taxon>Cyanobacteriota</taxon>
        <taxon>Cyanophyceae</taxon>
        <taxon>Leptolyngbyales</taxon>
        <taxon>Leptolyngbyaceae</taxon>
        <taxon>Leptolyngbya group</taxon>
        <taxon>Leptolyngbya</taxon>
    </lineage>
</organism>
<evidence type="ECO:0000313" key="5">
    <source>
        <dbReference type="EMBL" id="BAY59908.1"/>
    </source>
</evidence>
<dbReference type="NCBIfam" id="NF033558">
    <property type="entry name" value="transpos_IS1"/>
    <property type="match status" value="1"/>
</dbReference>
<evidence type="ECO:0000313" key="6">
    <source>
        <dbReference type="Proteomes" id="UP000217895"/>
    </source>
</evidence>
<gene>
    <name evidence="5" type="ORF">NIES2135_67850</name>
</gene>
<keyword evidence="6" id="KW-1185">Reference proteome</keyword>
<dbReference type="InterPro" id="IPR051354">
    <property type="entry name" value="Transposase_27_IS1"/>
</dbReference>
<dbReference type="GO" id="GO:0006313">
    <property type="term" value="P:DNA transposition"/>
    <property type="evidence" value="ECO:0007669"/>
    <property type="project" value="InterPro"/>
</dbReference>
<geneLocation type="plasmid" evidence="5">
    <name>plasmid2</name>
</geneLocation>
<dbReference type="Pfam" id="PF03400">
    <property type="entry name" value="DDE_Tnp_IS1"/>
    <property type="match status" value="1"/>
</dbReference>
<comment type="function">
    <text evidence="1">Absolutely required for transposition of IS1.</text>
</comment>
<sequence>MAATLRERQICCCVTTGEREREKKGRLTIQCDELWSFVDHKGNKQWVWLAIDAKTREIVGVHIGNRSEAGATALWQSLPPVYRQCAICYTDFWAAYAAVLPSKRHRAVGKESGLTNRIERLNCTLRQRISRLVRKTLSFSKKVDNHIGAIWYFIHHYNASLPV</sequence>
<dbReference type="PANTHER" id="PTHR33293">
    <property type="entry name" value="INSERTION ELEMENT IS1 1 PROTEIN INSB-RELATED"/>
    <property type="match status" value="1"/>
</dbReference>
<keyword evidence="5" id="KW-0614">Plasmid</keyword>
<dbReference type="Proteomes" id="UP000217895">
    <property type="component" value="Plasmid Plasmid2 dna"/>
</dbReference>
<protein>
    <recommendedName>
        <fullName evidence="7">IS1 transposase</fullName>
    </recommendedName>
</protein>
<accession>A0A1Z4JTE5</accession>
<dbReference type="GO" id="GO:0004803">
    <property type="term" value="F:transposase activity"/>
    <property type="evidence" value="ECO:0007669"/>
    <property type="project" value="InterPro"/>
</dbReference>
<evidence type="ECO:0008006" key="7">
    <source>
        <dbReference type="Google" id="ProtNLM"/>
    </source>
</evidence>
<dbReference type="PANTHER" id="PTHR33293:SF1">
    <property type="entry name" value="INSERTION ELEMENT IS1 1 PROTEIN INSB-RELATED"/>
    <property type="match status" value="1"/>
</dbReference>
<dbReference type="GO" id="GO:0003677">
    <property type="term" value="F:DNA binding"/>
    <property type="evidence" value="ECO:0007669"/>
    <property type="project" value="InterPro"/>
</dbReference>
<evidence type="ECO:0000256" key="2">
    <source>
        <dbReference type="ARBA" id="ARBA00008841"/>
    </source>
</evidence>
<evidence type="ECO:0000256" key="3">
    <source>
        <dbReference type="ARBA" id="ARBA00022578"/>
    </source>
</evidence>
<reference evidence="5 6" key="1">
    <citation type="submission" date="2017-06" db="EMBL/GenBank/DDBJ databases">
        <title>Genome sequencing of cyanobaciteial culture collection at National Institute for Environmental Studies (NIES).</title>
        <authorList>
            <person name="Hirose Y."/>
            <person name="Shimura Y."/>
            <person name="Fujisawa T."/>
            <person name="Nakamura Y."/>
            <person name="Kawachi M."/>
        </authorList>
    </citation>
    <scope>NUCLEOTIDE SEQUENCE [LARGE SCALE GENOMIC DNA]</scope>
    <source>
        <strain evidence="5 6">NIES-2135</strain>
        <plasmid evidence="6">Plasmid Plasmid2 dna</plasmid>
    </source>
</reference>
<dbReference type="EMBL" id="AP018205">
    <property type="protein sequence ID" value="BAY59908.1"/>
    <property type="molecule type" value="Genomic_DNA"/>
</dbReference>
<proteinExistence type="inferred from homology"/>
<keyword evidence="3" id="KW-0815">Transposition</keyword>
<dbReference type="InterPro" id="IPR005063">
    <property type="entry name" value="Transposase_27"/>
</dbReference>